<keyword evidence="3" id="KW-0862">Zinc</keyword>
<dbReference type="Pfam" id="PF01363">
    <property type="entry name" value="FYVE"/>
    <property type="match status" value="1"/>
</dbReference>
<evidence type="ECO:0000259" key="7">
    <source>
        <dbReference type="PROSITE" id="PS50003"/>
    </source>
</evidence>
<feature type="domain" description="FYVE-type" evidence="8">
    <location>
        <begin position="154"/>
        <end position="214"/>
    </location>
</feature>
<feature type="compositionally biased region" description="Acidic residues" evidence="5">
    <location>
        <begin position="221"/>
        <end position="236"/>
    </location>
</feature>
<dbReference type="SUPFAM" id="SSF57903">
    <property type="entry name" value="FYVE/PHD zinc finger"/>
    <property type="match status" value="1"/>
</dbReference>
<comment type="caution">
    <text evidence="9">The sequence shown here is derived from an EMBL/GenBank/DDBJ whole genome shotgun (WGS) entry which is preliminary data.</text>
</comment>
<dbReference type="GO" id="GO:0005769">
    <property type="term" value="C:early endosome"/>
    <property type="evidence" value="ECO:0007669"/>
    <property type="project" value="TreeGrafter"/>
</dbReference>
<dbReference type="GO" id="GO:0008270">
    <property type="term" value="F:zinc ion binding"/>
    <property type="evidence" value="ECO:0007669"/>
    <property type="project" value="UniProtKB-KW"/>
</dbReference>
<dbReference type="InterPro" id="IPR013083">
    <property type="entry name" value="Znf_RING/FYVE/PHD"/>
</dbReference>
<dbReference type="InterPro" id="IPR017455">
    <property type="entry name" value="Znf_FYVE-rel"/>
</dbReference>
<sequence>MATGDLAFTELNHNRIRAVESAFGPAGKPLAAPGRVLVGEGRLVKRCRRRCKPKVFFLFSDVLVYGGVILSGRWYKNQKIIRLEDIQLEDLEDSMWMENHWLIRSPSKSFYVAADSPEEKRAWMDHIVDSRDRWLRAAAAAAPASTLAAAWIPDQASAVCMRCFARFTLGQRRHHCRGCGFLVCAACSRRRAVLRHIHRSDAQRVCRLCHTDRLLKQRSVEEEEDDDDYREVEQQQEEGGTMESDGDFQTEGWSSDMYLKQ</sequence>
<keyword evidence="6" id="KW-0472">Membrane</keyword>
<dbReference type="SMART" id="SM00064">
    <property type="entry name" value="FYVE"/>
    <property type="match status" value="1"/>
</dbReference>
<dbReference type="PANTHER" id="PTHR46280">
    <property type="entry name" value="PLECKSTRIN HOMOLOGY DOMAIN-CONTAINING FAMILY F MEMBER 2-RELATED"/>
    <property type="match status" value="1"/>
</dbReference>
<evidence type="ECO:0000256" key="4">
    <source>
        <dbReference type="PROSITE-ProRule" id="PRU00091"/>
    </source>
</evidence>
<keyword evidence="1" id="KW-0479">Metal-binding</keyword>
<accession>A0A9Q0DR12</accession>
<evidence type="ECO:0000313" key="9">
    <source>
        <dbReference type="EMBL" id="KAJ3594109.1"/>
    </source>
</evidence>
<dbReference type="SUPFAM" id="SSF50729">
    <property type="entry name" value="PH domain-like"/>
    <property type="match status" value="1"/>
</dbReference>
<name>A0A9Q0DR12_9TELE</name>
<evidence type="ECO:0000313" key="10">
    <source>
        <dbReference type="Proteomes" id="UP001148018"/>
    </source>
</evidence>
<organism evidence="9 10">
    <name type="scientific">Muraenolepis orangiensis</name>
    <name type="common">Patagonian moray cod</name>
    <dbReference type="NCBI Taxonomy" id="630683"/>
    <lineage>
        <taxon>Eukaryota</taxon>
        <taxon>Metazoa</taxon>
        <taxon>Chordata</taxon>
        <taxon>Craniata</taxon>
        <taxon>Vertebrata</taxon>
        <taxon>Euteleostomi</taxon>
        <taxon>Actinopterygii</taxon>
        <taxon>Neopterygii</taxon>
        <taxon>Teleostei</taxon>
        <taxon>Neoteleostei</taxon>
        <taxon>Acanthomorphata</taxon>
        <taxon>Zeiogadaria</taxon>
        <taxon>Gadariae</taxon>
        <taxon>Gadiformes</taxon>
        <taxon>Muraenolepidoidei</taxon>
        <taxon>Muraenolepididae</taxon>
        <taxon>Muraenolepis</taxon>
    </lineage>
</organism>
<dbReference type="PROSITE" id="PS50178">
    <property type="entry name" value="ZF_FYVE"/>
    <property type="match status" value="1"/>
</dbReference>
<dbReference type="Gene3D" id="3.30.40.10">
    <property type="entry name" value="Zinc/RING finger domain, C3HC4 (zinc finger)"/>
    <property type="match status" value="1"/>
</dbReference>
<evidence type="ECO:0000256" key="3">
    <source>
        <dbReference type="ARBA" id="ARBA00022833"/>
    </source>
</evidence>
<proteinExistence type="predicted"/>
<dbReference type="GO" id="GO:0007032">
    <property type="term" value="P:endosome organization"/>
    <property type="evidence" value="ECO:0007669"/>
    <property type="project" value="TreeGrafter"/>
</dbReference>
<dbReference type="InterPro" id="IPR000306">
    <property type="entry name" value="Znf_FYVE"/>
</dbReference>
<evidence type="ECO:0000259" key="8">
    <source>
        <dbReference type="PROSITE" id="PS50178"/>
    </source>
</evidence>
<dbReference type="CDD" id="cd01218">
    <property type="entry name" value="PH_Phafin2-like"/>
    <property type="match status" value="1"/>
</dbReference>
<dbReference type="GO" id="GO:0035091">
    <property type="term" value="F:phosphatidylinositol binding"/>
    <property type="evidence" value="ECO:0007669"/>
    <property type="project" value="TreeGrafter"/>
</dbReference>
<keyword evidence="6" id="KW-0812">Transmembrane</keyword>
<dbReference type="PANTHER" id="PTHR46280:SF2">
    <property type="entry name" value="PLECKSTRIN HOMOLOGY DOMAIN-CONTAINING FAMILY F MEMBER 1"/>
    <property type="match status" value="1"/>
</dbReference>
<dbReference type="Pfam" id="PF00169">
    <property type="entry name" value="PH"/>
    <property type="match status" value="1"/>
</dbReference>
<dbReference type="AlphaFoldDB" id="A0A9Q0DR12"/>
<evidence type="ECO:0000256" key="6">
    <source>
        <dbReference type="SAM" id="Phobius"/>
    </source>
</evidence>
<feature type="transmembrane region" description="Helical" evidence="6">
    <location>
        <begin position="55"/>
        <end position="75"/>
    </location>
</feature>
<dbReference type="InterPro" id="IPR011011">
    <property type="entry name" value="Znf_FYVE_PHD"/>
</dbReference>
<protein>
    <submittedName>
        <fullName evidence="9">Uncharacterized protein</fullName>
    </submittedName>
</protein>
<evidence type="ECO:0000256" key="2">
    <source>
        <dbReference type="ARBA" id="ARBA00022771"/>
    </source>
</evidence>
<dbReference type="InterPro" id="IPR051765">
    <property type="entry name" value="PH_domain-containing_F"/>
</dbReference>
<dbReference type="Proteomes" id="UP001148018">
    <property type="component" value="Unassembled WGS sequence"/>
</dbReference>
<evidence type="ECO:0000256" key="1">
    <source>
        <dbReference type="ARBA" id="ARBA00022723"/>
    </source>
</evidence>
<gene>
    <name evidence="9" type="ORF">NHX12_006441</name>
</gene>
<keyword evidence="2 4" id="KW-0863">Zinc-finger</keyword>
<dbReference type="SMART" id="SM00233">
    <property type="entry name" value="PH"/>
    <property type="match status" value="1"/>
</dbReference>
<dbReference type="InterPro" id="IPR001849">
    <property type="entry name" value="PH_domain"/>
</dbReference>
<dbReference type="OrthoDB" id="70570at2759"/>
<keyword evidence="6" id="KW-1133">Transmembrane helix</keyword>
<keyword evidence="10" id="KW-1185">Reference proteome</keyword>
<feature type="domain" description="PH" evidence="7">
    <location>
        <begin position="36"/>
        <end position="132"/>
    </location>
</feature>
<dbReference type="InterPro" id="IPR011993">
    <property type="entry name" value="PH-like_dom_sf"/>
</dbReference>
<dbReference type="InterPro" id="IPR037871">
    <property type="entry name" value="PH_Phafin"/>
</dbReference>
<feature type="region of interest" description="Disordered" evidence="5">
    <location>
        <begin position="220"/>
        <end position="261"/>
    </location>
</feature>
<evidence type="ECO:0000256" key="5">
    <source>
        <dbReference type="SAM" id="MobiDB-lite"/>
    </source>
</evidence>
<dbReference type="Gene3D" id="2.30.29.30">
    <property type="entry name" value="Pleckstrin-homology domain (PH domain)/Phosphotyrosine-binding domain (PTB)"/>
    <property type="match status" value="1"/>
</dbReference>
<reference evidence="9" key="1">
    <citation type="submission" date="2022-07" db="EMBL/GenBank/DDBJ databases">
        <title>Chromosome-level genome of Muraenolepis orangiensis.</title>
        <authorList>
            <person name="Kim J."/>
        </authorList>
    </citation>
    <scope>NUCLEOTIDE SEQUENCE</scope>
    <source>
        <strain evidence="9">KU_S4_2022</strain>
        <tissue evidence="9">Muscle</tissue>
    </source>
</reference>
<dbReference type="GO" id="GO:0008333">
    <property type="term" value="P:endosome to lysosome transport"/>
    <property type="evidence" value="ECO:0007669"/>
    <property type="project" value="TreeGrafter"/>
</dbReference>
<dbReference type="EMBL" id="JANIIK010000112">
    <property type="protein sequence ID" value="KAJ3594109.1"/>
    <property type="molecule type" value="Genomic_DNA"/>
</dbReference>
<dbReference type="PROSITE" id="PS50003">
    <property type="entry name" value="PH_DOMAIN"/>
    <property type="match status" value="1"/>
</dbReference>